<dbReference type="EMBL" id="VIKS01000011">
    <property type="protein sequence ID" value="TQV85888.1"/>
    <property type="molecule type" value="Genomic_DNA"/>
</dbReference>
<evidence type="ECO:0008006" key="5">
    <source>
        <dbReference type="Google" id="ProtNLM"/>
    </source>
</evidence>
<proteinExistence type="predicted"/>
<name>A0A545U8V5_9GAMM</name>
<keyword evidence="2" id="KW-0812">Transmembrane</keyword>
<evidence type="ECO:0000313" key="4">
    <source>
        <dbReference type="Proteomes" id="UP000315439"/>
    </source>
</evidence>
<organism evidence="3 4">
    <name type="scientific">Aliikangiella coralliicola</name>
    <dbReference type="NCBI Taxonomy" id="2592383"/>
    <lineage>
        <taxon>Bacteria</taxon>
        <taxon>Pseudomonadati</taxon>
        <taxon>Pseudomonadota</taxon>
        <taxon>Gammaproteobacteria</taxon>
        <taxon>Oceanospirillales</taxon>
        <taxon>Pleioneaceae</taxon>
        <taxon>Aliikangiella</taxon>
    </lineage>
</organism>
<keyword evidence="2" id="KW-0472">Membrane</keyword>
<dbReference type="Proteomes" id="UP000315439">
    <property type="component" value="Unassembled WGS sequence"/>
</dbReference>
<reference evidence="3 4" key="1">
    <citation type="submission" date="2019-07" db="EMBL/GenBank/DDBJ databases">
        <title>Draft genome for Aliikangiella sp. M105.</title>
        <authorList>
            <person name="Wang G."/>
        </authorList>
    </citation>
    <scope>NUCLEOTIDE SEQUENCE [LARGE SCALE GENOMIC DNA]</scope>
    <source>
        <strain evidence="3 4">M105</strain>
    </source>
</reference>
<gene>
    <name evidence="3" type="ORF">FLL46_18365</name>
</gene>
<feature type="region of interest" description="Disordered" evidence="1">
    <location>
        <begin position="677"/>
        <end position="697"/>
    </location>
</feature>
<dbReference type="AlphaFoldDB" id="A0A545U8V5"/>
<evidence type="ECO:0000256" key="1">
    <source>
        <dbReference type="SAM" id="MobiDB-lite"/>
    </source>
</evidence>
<keyword evidence="4" id="KW-1185">Reference proteome</keyword>
<dbReference type="OrthoDB" id="9811352at2"/>
<protein>
    <recommendedName>
        <fullName evidence="5">NHL repeat containing protein</fullName>
    </recommendedName>
</protein>
<sequence>MNIVGKKIQGLQIQGFKNRSIQSFHWLLCLGIFAFLTACGGGGTTVTPPDTTPNAFTFTDQTDVALSTVIESNSISIAGITAATSITISGGEYSIAGGTFTSSAGTVMNGQSVIVRQTSSANNSTTTDATLTVGGVSDVFSVTTLDDLTPDAFTFVDQTGVALGTLIESAAITVAGISAETAISVTGGEYSIDSGAFTSEDGMVANGQSVVVRQTSSANNSTTTDATLTIGGVSDVFSVTTLDDTIPDAFSFVDQTGIALNTQVESSAISVAGINAASNISVAGGEYSIDGEAFTSQDGMVLNGQSVIVRQISSSAHATTTDVTLNIGGVSDVFSVTTIETLSLTNFQAADVVIGQAGFAVDPSDNGDRNPAANTLLEQFGNPVIANGRLYLSDSENHRLLGFNSIPTANNASADIVLGQPDFTTNTSGTSDVIFNFPESVSVDNNKMFLADPGNNRILIWNSVPTSSGTPADVVLGQADFSSSAAGACNSTGLEVAEAVFAIDGKLIVADRDHNRVLIWNTIPTSNNAPADIVLGQQDFTHCAANDTDNDGVTDGPSAQTLSDPAGIWSDGTRLVIVDKRNNRVLIWSTFPSTNFAAADVVIGQSDFTHNTRNDDNQDNVVDANPSARTLFSPVLGIYSNGTQLFIADTSNNRVLVWNNFPSTNFAAADVVIGQGDFTHNERNDDDQDGNEDSMSSARTLIQPGGIYQVENQLIISDGGNSRVLIFNNQ</sequence>
<feature type="transmembrane region" description="Helical" evidence="2">
    <location>
        <begin position="24"/>
        <end position="43"/>
    </location>
</feature>
<keyword evidence="2" id="KW-1133">Transmembrane helix</keyword>
<accession>A0A545U8V5</accession>
<evidence type="ECO:0000313" key="3">
    <source>
        <dbReference type="EMBL" id="TQV85888.1"/>
    </source>
</evidence>
<dbReference type="InterPro" id="IPR011042">
    <property type="entry name" value="6-blade_b-propeller_TolB-like"/>
</dbReference>
<comment type="caution">
    <text evidence="3">The sequence shown here is derived from an EMBL/GenBank/DDBJ whole genome shotgun (WGS) entry which is preliminary data.</text>
</comment>
<dbReference type="SUPFAM" id="SSF63825">
    <property type="entry name" value="YWTD domain"/>
    <property type="match status" value="1"/>
</dbReference>
<evidence type="ECO:0000256" key="2">
    <source>
        <dbReference type="SAM" id="Phobius"/>
    </source>
</evidence>
<dbReference type="Gene3D" id="2.120.10.30">
    <property type="entry name" value="TolB, C-terminal domain"/>
    <property type="match status" value="1"/>
</dbReference>
<dbReference type="RefSeq" id="WP_142932807.1">
    <property type="nucleotide sequence ID" value="NZ_ML660167.1"/>
</dbReference>